<evidence type="ECO:0000313" key="2">
    <source>
        <dbReference type="EMBL" id="CAB4580858.1"/>
    </source>
</evidence>
<accession>A0A6J6F7V6</accession>
<evidence type="ECO:0000259" key="1">
    <source>
        <dbReference type="PROSITE" id="PS50110"/>
    </source>
</evidence>
<dbReference type="GO" id="GO:0000160">
    <property type="term" value="P:phosphorelay signal transduction system"/>
    <property type="evidence" value="ECO:0007669"/>
    <property type="project" value="InterPro"/>
</dbReference>
<proteinExistence type="predicted"/>
<dbReference type="EMBL" id="CAEZTU010000048">
    <property type="protein sequence ID" value="CAB4580858.1"/>
    <property type="molecule type" value="Genomic_DNA"/>
</dbReference>
<reference evidence="2" key="1">
    <citation type="submission" date="2020-05" db="EMBL/GenBank/DDBJ databases">
        <authorList>
            <person name="Chiriac C."/>
            <person name="Salcher M."/>
            <person name="Ghai R."/>
            <person name="Kavagutti S V."/>
        </authorList>
    </citation>
    <scope>NUCLEOTIDE SEQUENCE</scope>
</reference>
<dbReference type="AlphaFoldDB" id="A0A6J6F7V6"/>
<protein>
    <submittedName>
        <fullName evidence="2">Unannotated protein</fullName>
    </submittedName>
</protein>
<sequence length="148" mass="16128">MTNVTFVADINSQAHELRVLVYSDDRRIRDAVMTGLGRRPAKDLAKIEFVQVATEPIAKKELKSGKIDLAILDGEAAPAGGMGIARNAKDEVFNCPPIIVLIQRPQDAWLATWSKAEGVVPMPIDPVVLIDVATTLLRRTDNTALQAK</sequence>
<dbReference type="PROSITE" id="PS50110">
    <property type="entry name" value="RESPONSE_REGULATORY"/>
    <property type="match status" value="1"/>
</dbReference>
<dbReference type="Gene3D" id="3.40.50.2300">
    <property type="match status" value="1"/>
</dbReference>
<name>A0A6J6F7V6_9ZZZZ</name>
<gene>
    <name evidence="2" type="ORF">UFOPK1740_00923</name>
</gene>
<dbReference type="InterPro" id="IPR011006">
    <property type="entry name" value="CheY-like_superfamily"/>
</dbReference>
<feature type="domain" description="Response regulatory" evidence="1">
    <location>
        <begin position="18"/>
        <end position="137"/>
    </location>
</feature>
<organism evidence="2">
    <name type="scientific">freshwater metagenome</name>
    <dbReference type="NCBI Taxonomy" id="449393"/>
    <lineage>
        <taxon>unclassified sequences</taxon>
        <taxon>metagenomes</taxon>
        <taxon>ecological metagenomes</taxon>
    </lineage>
</organism>
<dbReference type="SUPFAM" id="SSF52172">
    <property type="entry name" value="CheY-like"/>
    <property type="match status" value="1"/>
</dbReference>
<dbReference type="InterPro" id="IPR001789">
    <property type="entry name" value="Sig_transdc_resp-reg_receiver"/>
</dbReference>